<organism evidence="9 10">
    <name type="scientific">Gasterosteus aculeatus aculeatus</name>
    <name type="common">three-spined stickleback</name>
    <dbReference type="NCBI Taxonomy" id="481459"/>
    <lineage>
        <taxon>Eukaryota</taxon>
        <taxon>Metazoa</taxon>
        <taxon>Chordata</taxon>
        <taxon>Craniata</taxon>
        <taxon>Vertebrata</taxon>
        <taxon>Euteleostomi</taxon>
        <taxon>Actinopterygii</taxon>
        <taxon>Neopterygii</taxon>
        <taxon>Teleostei</taxon>
        <taxon>Neoteleostei</taxon>
        <taxon>Acanthomorphata</taxon>
        <taxon>Eupercaria</taxon>
        <taxon>Perciformes</taxon>
        <taxon>Cottioidei</taxon>
        <taxon>Gasterosteales</taxon>
        <taxon>Gasterosteidae</taxon>
        <taxon>Gasterosteus</taxon>
    </lineage>
</organism>
<evidence type="ECO:0000256" key="6">
    <source>
        <dbReference type="ARBA" id="ARBA00023136"/>
    </source>
</evidence>
<dbReference type="FunFam" id="1.20.140.150:FF:000026">
    <property type="entry name" value="Epithelial membrane protein 1"/>
    <property type="match status" value="1"/>
</dbReference>
<comment type="subcellular location">
    <subcellularLocation>
        <location evidence="1 8">Membrane</location>
        <topology evidence="1 8">Multi-pass membrane protein</topology>
    </subcellularLocation>
</comment>
<evidence type="ECO:0000256" key="7">
    <source>
        <dbReference type="ARBA" id="ARBA00023180"/>
    </source>
</evidence>
<dbReference type="Gene3D" id="1.20.140.150">
    <property type="match status" value="1"/>
</dbReference>
<dbReference type="PANTHER" id="PTHR10671">
    <property type="entry name" value="EPITHELIAL MEMBRANE PROTEIN-RELATED"/>
    <property type="match status" value="1"/>
</dbReference>
<dbReference type="Ensembl" id="ENSGACT00000060796.1">
    <property type="protein sequence ID" value="ENSGACP00000031079.1"/>
    <property type="gene ID" value="ENSGACG00000026595.1"/>
</dbReference>
<evidence type="ECO:0000256" key="4">
    <source>
        <dbReference type="ARBA" id="ARBA00022692"/>
    </source>
</evidence>
<reference evidence="9" key="3">
    <citation type="submission" date="2025-09" db="UniProtKB">
        <authorList>
            <consortium name="Ensembl"/>
        </authorList>
    </citation>
    <scope>IDENTIFICATION</scope>
</reference>
<dbReference type="Proteomes" id="UP000007635">
    <property type="component" value="Chromosome IX"/>
</dbReference>
<dbReference type="InterPro" id="IPR050579">
    <property type="entry name" value="PMP-22/EMP/MP20-like"/>
</dbReference>
<feature type="transmembrane region" description="Helical" evidence="8">
    <location>
        <begin position="141"/>
        <end position="161"/>
    </location>
</feature>
<dbReference type="GeneTree" id="ENSGT00950000182696"/>
<dbReference type="GeneID" id="120825196"/>
<accession>A0AAQ4NWK5</accession>
<evidence type="ECO:0000313" key="10">
    <source>
        <dbReference type="Proteomes" id="UP000007635"/>
    </source>
</evidence>
<keyword evidence="4 8" id="KW-0812">Transmembrane</keyword>
<keyword evidence="6 8" id="KW-0472">Membrane</keyword>
<dbReference type="InterPro" id="IPR004031">
    <property type="entry name" value="PMP22/EMP/MP20/Claudin"/>
</dbReference>
<keyword evidence="7" id="KW-0325">Glycoprotein</keyword>
<dbReference type="GO" id="GO:0005886">
    <property type="term" value="C:plasma membrane"/>
    <property type="evidence" value="ECO:0007669"/>
    <property type="project" value="TreeGrafter"/>
</dbReference>
<name>A0AAQ4NWK5_GASAC</name>
<evidence type="ECO:0000256" key="3">
    <source>
        <dbReference type="ARBA" id="ARBA00013553"/>
    </source>
</evidence>
<dbReference type="AlphaFoldDB" id="A0AAQ4NWK5"/>
<evidence type="ECO:0000256" key="8">
    <source>
        <dbReference type="RuleBase" id="RU363088"/>
    </source>
</evidence>
<keyword evidence="10" id="KW-1185">Reference proteome</keyword>
<evidence type="ECO:0000256" key="5">
    <source>
        <dbReference type="ARBA" id="ARBA00022989"/>
    </source>
</evidence>
<reference evidence="9" key="2">
    <citation type="submission" date="2025-08" db="UniProtKB">
        <authorList>
            <consortium name="Ensembl"/>
        </authorList>
    </citation>
    <scope>IDENTIFICATION</scope>
</reference>
<reference evidence="9 10" key="1">
    <citation type="journal article" date="2021" name="G3 (Bethesda)">
        <title>Improved contiguity of the threespine stickleback genome using long-read sequencing.</title>
        <authorList>
            <person name="Nath S."/>
            <person name="Shaw D.E."/>
            <person name="White M.A."/>
        </authorList>
    </citation>
    <scope>NUCLEOTIDE SEQUENCE [LARGE SCALE GENOMIC DNA]</scope>
    <source>
        <strain evidence="9 10">Lake Benthic</strain>
    </source>
</reference>
<evidence type="ECO:0000256" key="2">
    <source>
        <dbReference type="ARBA" id="ARBA00006864"/>
    </source>
</evidence>
<proteinExistence type="inferred from homology"/>
<feature type="transmembrane region" description="Helical" evidence="8">
    <location>
        <begin position="109"/>
        <end position="129"/>
    </location>
</feature>
<feature type="transmembrane region" description="Helical" evidence="8">
    <location>
        <begin position="181"/>
        <end position="200"/>
    </location>
</feature>
<dbReference type="PRINTS" id="PR01453">
    <property type="entry name" value="EPMEMFAMILY"/>
</dbReference>
<dbReference type="InterPro" id="IPR004032">
    <property type="entry name" value="PMP22_EMP_MP20"/>
</dbReference>
<feature type="transmembrane region" description="Helical" evidence="8">
    <location>
        <begin position="47"/>
        <end position="71"/>
    </location>
</feature>
<dbReference type="KEGG" id="gat:120825196"/>
<evidence type="ECO:0000256" key="1">
    <source>
        <dbReference type="ARBA" id="ARBA00004141"/>
    </source>
</evidence>
<dbReference type="RefSeq" id="XP_040042605.1">
    <property type="nucleotide sequence ID" value="XM_040186671.1"/>
</dbReference>
<dbReference type="CTD" id="2012"/>
<sequence>MGGAWWEEREGLESENRVLCAGWLHSGSHSPTRRRPVRHSAFSPQKATMWTLAGVVVLHVTSIVLLLLAAVQNAWWVTDTVSTDLWGRWEWKDSNWNYTSVINPEDLQAVQATSVLACVFAVLSLFVFVAQLFTLPKGQRFTFTGILQLIACLCVMIAASVYTAKPPPSSQEEGRYGHSYVLAWISFVLTFILAVTYLILRKKSE</sequence>
<keyword evidence="5 8" id="KW-1133">Transmembrane helix</keyword>
<comment type="similarity">
    <text evidence="2 8">Belongs to the PMP-22/EMP/MP20 family.</text>
</comment>
<dbReference type="PANTHER" id="PTHR10671:SF85">
    <property type="entry name" value="EPITHELIAL MEMBRANE PROTEIN 1"/>
    <property type="match status" value="1"/>
</dbReference>
<protein>
    <recommendedName>
        <fullName evidence="3">Epithelial membrane protein 1</fullName>
    </recommendedName>
</protein>
<dbReference type="Pfam" id="PF00822">
    <property type="entry name" value="PMP22_Claudin"/>
    <property type="match status" value="1"/>
</dbReference>
<evidence type="ECO:0000313" key="9">
    <source>
        <dbReference type="Ensembl" id="ENSGACP00000031079.1"/>
    </source>
</evidence>